<accession>A0A1U9V2U9</accession>
<evidence type="ECO:0000313" key="2">
    <source>
        <dbReference type="EMBL" id="AQV99272.1"/>
    </source>
</evidence>
<proteinExistence type="predicted"/>
<dbReference type="GO" id="GO:0004518">
    <property type="term" value="F:nuclease activity"/>
    <property type="evidence" value="ECO:0007669"/>
    <property type="project" value="InterPro"/>
</dbReference>
<dbReference type="InterPro" id="IPR025382">
    <property type="entry name" value="Cap4-like_endonuclease_dom"/>
</dbReference>
<feature type="domain" description="CD-NTase associated protein 4-like DNA endonuclease" evidence="1">
    <location>
        <begin position="18"/>
        <end position="139"/>
    </location>
</feature>
<evidence type="ECO:0000313" key="3">
    <source>
        <dbReference type="Proteomes" id="UP000189627"/>
    </source>
</evidence>
<organism evidence="2 3">
    <name type="scientific">Cupriavidus necator</name>
    <name type="common">Alcaligenes eutrophus</name>
    <name type="synonym">Ralstonia eutropha</name>
    <dbReference type="NCBI Taxonomy" id="106590"/>
    <lineage>
        <taxon>Bacteria</taxon>
        <taxon>Pseudomonadati</taxon>
        <taxon>Pseudomonadota</taxon>
        <taxon>Betaproteobacteria</taxon>
        <taxon>Burkholderiales</taxon>
        <taxon>Burkholderiaceae</taxon>
        <taxon>Cupriavidus</taxon>
    </lineage>
</organism>
<keyword evidence="2" id="KW-0614">Plasmid</keyword>
<evidence type="ECO:0000259" key="1">
    <source>
        <dbReference type="Pfam" id="PF14130"/>
    </source>
</evidence>
<dbReference type="Proteomes" id="UP000189627">
    <property type="component" value="Plasmid pENH92"/>
</dbReference>
<name>A0A1U9V2U9_CUPNE</name>
<sequence>MFRTVKSIDIEAPAEDVGRDTVSRFDMQYQAAAYAALQILEGKEVDCVYCDYHDDFVVRRTVDGIATYHFFQVKTKKKLNHQWGLNEIFSVKKRGQKNDADSLKSVRASFAGKLLLHAIVFDEACSEATLLSNVHFDDDVVKAVEEMRCGLPACAASKFLSENFSMIFTLSVEDSEKAAKFMSKLSLRPAVSYIGEEREAFAGAARTAIHKYSEIDLDYYETNRIANGLVDLVYRRSRTPLNGVAPETIASRVGIRLEDLLEILSISHGAYETLQQGVEDKVLKQASAIQRWLKQAGARDDMIEFASLQKVNWDIWLRSARHTYSPMDLSALLDLIDKVYTRWAQSGEGFQFLNSLLESLSKESVVRSFQGLDRELLFGAVSAVVVRKASR</sequence>
<geneLocation type="plasmid" evidence="3">
    <name>penh92</name>
</geneLocation>
<reference evidence="3" key="1">
    <citation type="submission" date="2017-02" db="EMBL/GenBank/DDBJ databases">
        <title>Complete genome sequence of Cupriavidus necator strain NH9, a 3-chlorobenzoate degrader.</title>
        <authorList>
            <person name="Moriuchi R."/>
            <person name="Dohra H."/>
            <person name="Ogawa N."/>
        </authorList>
    </citation>
    <scope>NUCLEOTIDE SEQUENCE [LARGE SCALE GENOMIC DNA]</scope>
    <source>
        <strain evidence="3">NH9</strain>
        <plasmid evidence="3">penh92</plasmid>
    </source>
</reference>
<gene>
    <name evidence="2" type="ORF">BJN34_35955</name>
</gene>
<dbReference type="EMBL" id="CP017759">
    <property type="protein sequence ID" value="AQV99272.1"/>
    <property type="molecule type" value="Genomic_DNA"/>
</dbReference>
<dbReference type="AlphaFoldDB" id="A0A1U9V2U9"/>
<dbReference type="Pfam" id="PF14130">
    <property type="entry name" value="Cap4_nuclease"/>
    <property type="match status" value="1"/>
</dbReference>
<dbReference type="KEGG" id="cuh:BJN34_35955"/>
<protein>
    <submittedName>
        <fullName evidence="2">DUF4297 domain-containing protein</fullName>
    </submittedName>
</protein>